<proteinExistence type="predicted"/>
<accession>A0A9W4NI82</accession>
<dbReference type="Proteomes" id="UP001152649">
    <property type="component" value="Unassembled WGS sequence"/>
</dbReference>
<evidence type="ECO:0000313" key="3">
    <source>
        <dbReference type="EMBL" id="CAG8370000.1"/>
    </source>
</evidence>
<keyword evidence="2" id="KW-1133">Transmembrane helix</keyword>
<feature type="region of interest" description="Disordered" evidence="1">
    <location>
        <begin position="707"/>
        <end position="728"/>
    </location>
</feature>
<feature type="region of interest" description="Disordered" evidence="1">
    <location>
        <begin position="1"/>
        <end position="29"/>
    </location>
</feature>
<feature type="region of interest" description="Disordered" evidence="1">
    <location>
        <begin position="342"/>
        <end position="390"/>
    </location>
</feature>
<reference evidence="3" key="1">
    <citation type="submission" date="2021-07" db="EMBL/GenBank/DDBJ databases">
        <authorList>
            <person name="Branca A.L. A."/>
        </authorList>
    </citation>
    <scope>NUCLEOTIDE SEQUENCE</scope>
</reference>
<evidence type="ECO:0000256" key="2">
    <source>
        <dbReference type="SAM" id="Phobius"/>
    </source>
</evidence>
<dbReference type="EMBL" id="CAJVPG010000188">
    <property type="protein sequence ID" value="CAG8370000.1"/>
    <property type="molecule type" value="Genomic_DNA"/>
</dbReference>
<feature type="compositionally biased region" description="Low complexity" evidence="1">
    <location>
        <begin position="367"/>
        <end position="384"/>
    </location>
</feature>
<dbReference type="OrthoDB" id="5346728at2759"/>
<gene>
    <name evidence="3" type="ORF">PSALAMII_LOCUS4647</name>
</gene>
<sequence length="728" mass="83241">MASLATRQGYHFGPSLPRPPKEAPSTPIKTDRSIDPKVFIELFAGTVGIFVLAVLFWKLGRFIRRFNRNKVLEAGRPINARYARTWYGWVSWPTHERNKKAVRDFIASIWDSLAWKSTRDDYSWVWWDPGDIERQKRQRNKSRLWWLPDCFKSYEDSPTADDIWNPCGRSQCDGALREDIAVSVVSSPTATRMPVSPDILASNSPQQPMATESKPLITRSIMEELYRDPMQASDDSSHHHPHFLSPKRTRLATRIPFTHPGVQSLPSHQRHSYHARGSIPWSCGGMARDISCHIDSVVDHRDYQCASLEPNRSIDRTHSKPPARNGHKYRYRAWSARMQLGPGQASFHHGGGSSGPPGTPMTELLASYPSNQSSSSPCHSKQVSGNQRANLQVSEDRISFTSRMFIDNRLLFANEGRTYTRTFQWNSAPARSQPQGRKRMPTPRPKFADEWLLLCDKKGIRSQNHFSVSRDKGIFLEPEASIVPTDRIQLKTGGAVNNLSDWEVMLLERLDRKLVWVFNEFTPGQKPYHFATLANHWLNKETWIVYDPISRVPTDARRQWGDPRFNVPYPEPFLGPRPKYPAVTRKRANNPRIDSWRAMANEQRKVSGIREAIRTLTLYEDSADEPPDGHIDTASWALPKPPQGFQMSTAQRNAWYEGGAGWQEKLHDWQQVHRGYRVHKALHEGRVNRTKLKEVISHISKTCRPAAGKPISDFDVSSQRRASPSLVS</sequence>
<dbReference type="AlphaFoldDB" id="A0A9W4NI82"/>
<feature type="compositionally biased region" description="Polar residues" evidence="1">
    <location>
        <begin position="715"/>
        <end position="728"/>
    </location>
</feature>
<comment type="caution">
    <text evidence="3">The sequence shown here is derived from an EMBL/GenBank/DDBJ whole genome shotgun (WGS) entry which is preliminary data.</text>
</comment>
<keyword evidence="4" id="KW-1185">Reference proteome</keyword>
<feature type="transmembrane region" description="Helical" evidence="2">
    <location>
        <begin position="38"/>
        <end position="60"/>
    </location>
</feature>
<keyword evidence="2" id="KW-0812">Transmembrane</keyword>
<organism evidence="3 4">
    <name type="scientific">Penicillium salamii</name>
    <dbReference type="NCBI Taxonomy" id="1612424"/>
    <lineage>
        <taxon>Eukaryota</taxon>
        <taxon>Fungi</taxon>
        <taxon>Dikarya</taxon>
        <taxon>Ascomycota</taxon>
        <taxon>Pezizomycotina</taxon>
        <taxon>Eurotiomycetes</taxon>
        <taxon>Eurotiomycetidae</taxon>
        <taxon>Eurotiales</taxon>
        <taxon>Aspergillaceae</taxon>
        <taxon>Penicillium</taxon>
    </lineage>
</organism>
<evidence type="ECO:0000256" key="1">
    <source>
        <dbReference type="SAM" id="MobiDB-lite"/>
    </source>
</evidence>
<name>A0A9W4NI82_9EURO</name>
<protein>
    <submittedName>
        <fullName evidence="3">Uncharacterized protein</fullName>
    </submittedName>
</protein>
<keyword evidence="2" id="KW-0472">Membrane</keyword>
<evidence type="ECO:0000313" key="4">
    <source>
        <dbReference type="Proteomes" id="UP001152649"/>
    </source>
</evidence>